<protein>
    <submittedName>
        <fullName evidence="2">Uncharacterized protein</fullName>
    </submittedName>
</protein>
<evidence type="ECO:0000313" key="3">
    <source>
        <dbReference type="Proteomes" id="UP000499080"/>
    </source>
</evidence>
<evidence type="ECO:0000256" key="1">
    <source>
        <dbReference type="SAM" id="MobiDB-lite"/>
    </source>
</evidence>
<feature type="region of interest" description="Disordered" evidence="1">
    <location>
        <begin position="107"/>
        <end position="140"/>
    </location>
</feature>
<proteinExistence type="predicted"/>
<organism evidence="2 3">
    <name type="scientific">Araneus ventricosus</name>
    <name type="common">Orbweaver spider</name>
    <name type="synonym">Epeira ventricosa</name>
    <dbReference type="NCBI Taxonomy" id="182803"/>
    <lineage>
        <taxon>Eukaryota</taxon>
        <taxon>Metazoa</taxon>
        <taxon>Ecdysozoa</taxon>
        <taxon>Arthropoda</taxon>
        <taxon>Chelicerata</taxon>
        <taxon>Arachnida</taxon>
        <taxon>Araneae</taxon>
        <taxon>Araneomorphae</taxon>
        <taxon>Entelegynae</taxon>
        <taxon>Araneoidea</taxon>
        <taxon>Araneidae</taxon>
        <taxon>Araneus</taxon>
    </lineage>
</organism>
<keyword evidence="3" id="KW-1185">Reference proteome</keyword>
<dbReference type="AlphaFoldDB" id="A0A4Y1ZV75"/>
<sequence length="140" mass="14949">MVGRSYASATKTFKACETQGKRVVILTTDSDQISSPTKRKSPSPFKKKKSISKSQKALALKVTKTGASLKDLKPKKSITLASGKAGPATKDLPSFFGNASTSKLLKIHPSEDDDDDDLQMSCEQPATPLTGVDNRPPTVP</sequence>
<gene>
    <name evidence="2" type="ORF">AVEN_45210_1</name>
</gene>
<evidence type="ECO:0000313" key="2">
    <source>
        <dbReference type="EMBL" id="GBL67576.1"/>
    </source>
</evidence>
<dbReference type="Proteomes" id="UP000499080">
    <property type="component" value="Unassembled WGS sequence"/>
</dbReference>
<dbReference type="EMBL" id="BGPR01077831">
    <property type="protein sequence ID" value="GBL67576.1"/>
    <property type="molecule type" value="Genomic_DNA"/>
</dbReference>
<comment type="caution">
    <text evidence="2">The sequence shown here is derived from an EMBL/GenBank/DDBJ whole genome shotgun (WGS) entry which is preliminary data.</text>
</comment>
<accession>A0A4Y1ZV75</accession>
<name>A0A4Y1ZV75_ARAVE</name>
<reference evidence="2 3" key="1">
    <citation type="journal article" date="2019" name="Sci. Rep.">
        <title>Orb-weaving spider Araneus ventricosus genome elucidates the spidroin gene catalogue.</title>
        <authorList>
            <person name="Kono N."/>
            <person name="Nakamura H."/>
            <person name="Ohtoshi R."/>
            <person name="Moran D.A.P."/>
            <person name="Shinohara A."/>
            <person name="Yoshida Y."/>
            <person name="Fujiwara M."/>
            <person name="Mori M."/>
            <person name="Tomita M."/>
            <person name="Arakawa K."/>
        </authorList>
    </citation>
    <scope>NUCLEOTIDE SEQUENCE [LARGE SCALE GENOMIC DNA]</scope>
</reference>
<feature type="region of interest" description="Disordered" evidence="1">
    <location>
        <begin position="27"/>
        <end position="52"/>
    </location>
</feature>
<feature type="compositionally biased region" description="Basic residues" evidence="1">
    <location>
        <begin position="37"/>
        <end position="51"/>
    </location>
</feature>